<evidence type="ECO:0000313" key="2">
    <source>
        <dbReference type="EMBL" id="MBO1361537.1"/>
    </source>
</evidence>
<keyword evidence="3" id="KW-1185">Reference proteome</keyword>
<feature type="coiled-coil region" evidence="1">
    <location>
        <begin position="57"/>
        <end position="109"/>
    </location>
</feature>
<reference evidence="2 3" key="1">
    <citation type="submission" date="2021-03" db="EMBL/GenBank/DDBJ databases">
        <title>The complete genome sequence of Acetobacter sacchari TBRC 11175.</title>
        <authorList>
            <person name="Charoenyingcharoen P."/>
            <person name="Yukphan P."/>
        </authorList>
    </citation>
    <scope>NUCLEOTIDE SEQUENCE [LARGE SCALE GENOMIC DNA]</scope>
    <source>
        <strain evidence="2 3">TBRC 11175</strain>
    </source>
</reference>
<accession>A0ABS3M038</accession>
<dbReference type="Proteomes" id="UP000664771">
    <property type="component" value="Unassembled WGS sequence"/>
</dbReference>
<proteinExistence type="predicted"/>
<gene>
    <name evidence="2" type="ORF">J2D73_17260</name>
</gene>
<dbReference type="EMBL" id="JAFVMF010000024">
    <property type="protein sequence ID" value="MBO1361537.1"/>
    <property type="molecule type" value="Genomic_DNA"/>
</dbReference>
<evidence type="ECO:0000256" key="1">
    <source>
        <dbReference type="SAM" id="Coils"/>
    </source>
</evidence>
<name>A0ABS3M038_9PROT</name>
<evidence type="ECO:0000313" key="3">
    <source>
        <dbReference type="Proteomes" id="UP000664771"/>
    </source>
</evidence>
<protein>
    <submittedName>
        <fullName evidence="2">Phage tail protein</fullName>
    </submittedName>
</protein>
<comment type="caution">
    <text evidence="2">The sequence shown here is derived from an EMBL/GenBank/DDBJ whole genome shotgun (WGS) entry which is preliminary data.</text>
</comment>
<dbReference type="RefSeq" id="WP_207883360.1">
    <property type="nucleotide sequence ID" value="NZ_JAFVMF010000024.1"/>
</dbReference>
<keyword evidence="1" id="KW-0175">Coiled coil</keyword>
<sequence length="1547" mass="161034">MPSISDMRVAYESDVAAKAKADADALNSAGNAAETLDRKITSTTKSGAAFVNRFDDVTRTAKAVERAQRDLDAAQDALNKSMANGSVTAEQAQRTLQTLGDRVTQATAKHEAATAAQKTLAEATDTVTTAAERNTASVKLQSYQIAQIADEFHKWVDQVLSGGSAITATTYQLPNMVQAMGGVGNAAKVVGGFLAGPGGIAAAAAAAGVSLYEMASRAETDQEKFAALSTQLRATRTDAMSMASAITSASDSLKGMPGWDEASARTASQAIGGTYDFSGNSSDITALAGVARDAGAVFGSLEDGLKAVQTAMTDPLAEIRDLYQRHLPGVNAQLVDQVRDLEAAGKQGEAYALVMEHLTDAVKNAHEEGLTPFRRAMEDLNKAASPLLDTLEKLATGIGTKLLNGVTSLLNLLPHSDAASQSASGTHVVTNPSSGTLGIMQINPAYSSQYDVNSLSGNIDEGITRYQNFLKRSGGNLENALALYGGWKTGSAGGQQYAGSVFGQNLADLTPAISKAIDQEAQKFGLGDGLTSLIKKIALQESGGRQWDDQSYATPSAASSAAATDHATSAAVISDQAALSAGAADAANGYSSTSITQSRQAIEDWIGVHEKMLGGLTQGSQQWQEESERITNAKIALANTLDPQASITQGMKDQNESLSAQSGWWRSMAEVVAQFDTTTRGTGVNQQALTQALTEKQRQLTAAYEDGTTGIERQVRAQTAISSAAGDSSRALQHATNYQEAYNAATQNFDPASQKFVEEVNARVSALDALSDAQQRTQQLRQNRGLSDNLALLQAETASIGQDSDARQVGIARLQAEMEMRRQYGAVLPQEAQDYVELSRQVSAASVAYEHQQQTLSDLTGSISNMADQLSDGLVQGFLQGTSSGMSFRSTLQAIETQIASMILKMGLINPLLNDIDGGTRGTLSDMSKLLGNIGGSSGSSASDGWGSTGGAMDFEGSGISVGQELNLKNSLSSPASATSGSWLQSALGTKVIGNASIGNMLAGLGGGMAVGGLVGSLTGGGSGSTIGGSIGSLVGTGVGSFLGPIGSMVGGTVLGGIGSLIGSLFSKSHYAYDSVSGQDGQLVISDRRVRRSDDDVSGSLQSALDAINAVYGYTGVSVDDGFVGDVGHYKKGKNSNSQTLEQHLGDAHLTSSDATMQMALDQLMPSSFDSVSSYTQAIQSLKTLSDTLDSMGVVVSKFDDSSHLTVAHFTGYTGDMATALSTLDGQTVSLDDLQSKFQAIEEFVGTTMPGLLDVTASGSESLTQQVEDLQKKYQDAANTAASYGLSAQALLDKGNAIAATMIANETTTLNQSDQAVQARYLAATGDQQGADLLNFDVSAAQQVKQLQDSWDGYLGDTYASNATYQAQMADLDRTLAAERLQIQEQYAGTSLAQQKEYLSQADQSVAGVFSNLSDYASGLMTSDASPLSVQDQYAAANDNLHSDYQAALGGDYDALSRVQSDMQTYLTEAKAWFGSGTGYADAVKQVSDMLAAIGNVGSDTYTASLAKQLAQKSVDATLAVKQSVDALNSSVAQLGRLITVGGMKAA</sequence>
<organism evidence="2 3">
    <name type="scientific">Acetobacter sacchari</name>
    <dbReference type="NCBI Taxonomy" id="2661687"/>
    <lineage>
        <taxon>Bacteria</taxon>
        <taxon>Pseudomonadati</taxon>
        <taxon>Pseudomonadota</taxon>
        <taxon>Alphaproteobacteria</taxon>
        <taxon>Acetobacterales</taxon>
        <taxon>Acetobacteraceae</taxon>
        <taxon>Acetobacter</taxon>
    </lineage>
</organism>